<dbReference type="Proteomes" id="UP000265120">
    <property type="component" value="Chromosome Z"/>
</dbReference>
<dbReference type="OMA" id="CHKNDSA"/>
<feature type="coiled-coil region" evidence="1">
    <location>
        <begin position="474"/>
        <end position="508"/>
    </location>
</feature>
<feature type="coiled-coil region" evidence="1">
    <location>
        <begin position="344"/>
        <end position="396"/>
    </location>
</feature>
<dbReference type="InParanoid" id="A0A3P8WS18"/>
<dbReference type="PANTHER" id="PTHR47615">
    <property type="entry name" value="COILED-COIL DOMAIN-CONTAINING PROTEIN 158"/>
    <property type="match status" value="1"/>
</dbReference>
<keyword evidence="4" id="KW-1185">Reference proteome</keyword>
<feature type="region of interest" description="Disordered" evidence="2">
    <location>
        <begin position="822"/>
        <end position="841"/>
    </location>
</feature>
<name>A0A3P8WS18_CYNSE</name>
<dbReference type="GeneTree" id="ENSGT00390000013339"/>
<accession>A0A3P8WS18</accession>
<feature type="coiled-coil region" evidence="1">
    <location>
        <begin position="611"/>
        <end position="680"/>
    </location>
</feature>
<proteinExistence type="predicted"/>
<reference evidence="3" key="3">
    <citation type="submission" date="2025-09" db="UniProtKB">
        <authorList>
            <consortium name="Ensembl"/>
        </authorList>
    </citation>
    <scope>IDENTIFICATION</scope>
</reference>
<evidence type="ECO:0000313" key="4">
    <source>
        <dbReference type="Proteomes" id="UP000265120"/>
    </source>
</evidence>
<dbReference type="Ensembl" id="ENSCSET00000029960.1">
    <property type="protein sequence ID" value="ENSCSEP00000029559.1"/>
    <property type="gene ID" value="ENSCSEG00000018931.1"/>
</dbReference>
<organism evidence="3 4">
    <name type="scientific">Cynoglossus semilaevis</name>
    <name type="common">Tongue sole</name>
    <dbReference type="NCBI Taxonomy" id="244447"/>
    <lineage>
        <taxon>Eukaryota</taxon>
        <taxon>Metazoa</taxon>
        <taxon>Chordata</taxon>
        <taxon>Craniata</taxon>
        <taxon>Vertebrata</taxon>
        <taxon>Euteleostomi</taxon>
        <taxon>Actinopterygii</taxon>
        <taxon>Neopterygii</taxon>
        <taxon>Teleostei</taxon>
        <taxon>Neoteleostei</taxon>
        <taxon>Acanthomorphata</taxon>
        <taxon>Carangaria</taxon>
        <taxon>Pleuronectiformes</taxon>
        <taxon>Pleuronectoidei</taxon>
        <taxon>Cynoglossidae</taxon>
        <taxon>Cynoglossinae</taxon>
        <taxon>Cynoglossus</taxon>
    </lineage>
</organism>
<dbReference type="InterPro" id="IPR031809">
    <property type="entry name" value="CCDC158"/>
</dbReference>
<dbReference type="AlphaFoldDB" id="A0A3P8WS18"/>
<keyword evidence="1" id="KW-0175">Coiled coil</keyword>
<dbReference type="STRING" id="244447.ENSCSEP00000029559"/>
<sequence>MAGTFDSSVLEESLHNNDEPMRETGRKSEVHEDSIVLRLHRMTPDELSEELNRRIRETQKLQEEVENATKVTLERFGCKYSINNSPGPSSLNYTFNALTQPQDYSLDSPEKVVSQKAVENSVPHLLKPQSKLHQVQMENVVLSDLRLNDSREHVDQMEQMLCMLEELQKIKRATDDKLQEREDETLTLGMKVNTLEEMMKEMYSALLSHKIQSRNSDKGSLSGQPTSADLNSETDRMQTANHMDIYGDSAKEQNHRMREMITDLCQEMALLSDKLSSSNQSSFTLSHKLEILRKLAERQTSLHQCQINDLESTLSDYKDKEKPFEVQSQVLEVQTERESLLPQFEELQSQLNKLKGCSEQQQHEFQVEAKVLRGRLEEARNKLHRAEEEKSCLQALLNERTHDGSRTQKLLHGKEKELELKHQEARQHRSQFHTLQVEAEMLRLKLDDREKQIDCQKLQIEISSQMTMQQSHTIDHLQQDRNIFIKQLEQLKAELDQHKSDLAASEHEKKLLQMCVSGHNQRVQEESGEKQQLTTQLEVQRIRYMTLSKELEELQRLHSCKEAEQEGVVLRLQEQLRSTCEELDKVRSTLRTLEGADGCGLQVAMDMQKEVTARREQADSLQSKIQHLEETVKELQQEEHNQSLQQQLQHQELTLAREEKKHLKQELQLLRSKDQKLLDQINNLGSFLHRLSESFAGCQDFIQLQEQDFYHLKLQHALDLKELQGQTLYTAVTVLPTDQDSPNPAVFSTPPSAQRASTTWMKVGHTQELRSLVKELQGAISENHRPHTDNSAAASRLYRRRSAPPEKTHRTTFKPLKNAELKGKTVPKKPVGDGCTESSPGTSFLEYLSLGRRSPVHSLLTSDPNS</sequence>
<dbReference type="Pfam" id="PF15921">
    <property type="entry name" value="CCDC158"/>
    <property type="match status" value="1"/>
</dbReference>
<feature type="region of interest" description="Disordered" evidence="2">
    <location>
        <begin position="1"/>
        <end position="33"/>
    </location>
</feature>
<feature type="compositionally biased region" description="Basic and acidic residues" evidence="2">
    <location>
        <begin position="12"/>
        <end position="33"/>
    </location>
</feature>
<protein>
    <submittedName>
        <fullName evidence="3">Coiled-coil domain containing 158</fullName>
    </submittedName>
</protein>
<evidence type="ECO:0000256" key="1">
    <source>
        <dbReference type="SAM" id="Coils"/>
    </source>
</evidence>
<feature type="coiled-coil region" evidence="1">
    <location>
        <begin position="537"/>
        <end position="564"/>
    </location>
</feature>
<evidence type="ECO:0000256" key="2">
    <source>
        <dbReference type="SAM" id="MobiDB-lite"/>
    </source>
</evidence>
<dbReference type="PANTHER" id="PTHR47615:SF1">
    <property type="entry name" value="COILED-COIL DOMAIN-CONTAINING PROTEIN 158"/>
    <property type="match status" value="1"/>
</dbReference>
<reference evidence="3 4" key="1">
    <citation type="journal article" date="2014" name="Nat. Genet.">
        <title>Whole-genome sequence of a flatfish provides insights into ZW sex chromosome evolution and adaptation to a benthic lifestyle.</title>
        <authorList>
            <person name="Chen S."/>
            <person name="Zhang G."/>
            <person name="Shao C."/>
            <person name="Huang Q."/>
            <person name="Liu G."/>
            <person name="Zhang P."/>
            <person name="Song W."/>
            <person name="An N."/>
            <person name="Chalopin D."/>
            <person name="Volff J.N."/>
            <person name="Hong Y."/>
            <person name="Li Q."/>
            <person name="Sha Z."/>
            <person name="Zhou H."/>
            <person name="Xie M."/>
            <person name="Yu Q."/>
            <person name="Liu Y."/>
            <person name="Xiang H."/>
            <person name="Wang N."/>
            <person name="Wu K."/>
            <person name="Yang C."/>
            <person name="Zhou Q."/>
            <person name="Liao X."/>
            <person name="Yang L."/>
            <person name="Hu Q."/>
            <person name="Zhang J."/>
            <person name="Meng L."/>
            <person name="Jin L."/>
            <person name="Tian Y."/>
            <person name="Lian J."/>
            <person name="Yang J."/>
            <person name="Miao G."/>
            <person name="Liu S."/>
            <person name="Liang Z."/>
            <person name="Yan F."/>
            <person name="Li Y."/>
            <person name="Sun B."/>
            <person name="Zhang H."/>
            <person name="Zhang J."/>
            <person name="Zhu Y."/>
            <person name="Du M."/>
            <person name="Zhao Y."/>
            <person name="Schartl M."/>
            <person name="Tang Q."/>
            <person name="Wang J."/>
        </authorList>
    </citation>
    <scope>NUCLEOTIDE SEQUENCE</scope>
</reference>
<evidence type="ECO:0000313" key="3">
    <source>
        <dbReference type="Ensembl" id="ENSCSEP00000029559.1"/>
    </source>
</evidence>
<reference evidence="3" key="2">
    <citation type="submission" date="2025-08" db="UniProtKB">
        <authorList>
            <consortium name="Ensembl"/>
        </authorList>
    </citation>
    <scope>IDENTIFICATION</scope>
</reference>